<gene>
    <name evidence="2" type="primary">LOC142181648</name>
</gene>
<protein>
    <submittedName>
        <fullName evidence="2">Uncharacterized protein LOC142181648</fullName>
    </submittedName>
</protein>
<reference evidence="2" key="2">
    <citation type="submission" date="2025-08" db="UniProtKB">
        <authorList>
            <consortium name="RefSeq"/>
        </authorList>
    </citation>
    <scope>IDENTIFICATION</scope>
    <source>
        <tissue evidence="2">Leaf</tissue>
    </source>
</reference>
<evidence type="ECO:0000313" key="1">
    <source>
        <dbReference type="Proteomes" id="UP000790787"/>
    </source>
</evidence>
<evidence type="ECO:0000313" key="2">
    <source>
        <dbReference type="RefSeq" id="XP_075111099.1"/>
    </source>
</evidence>
<reference evidence="1" key="1">
    <citation type="journal article" date="2014" name="Nat. Commun.">
        <title>The tobacco genome sequence and its comparison with those of tomato and potato.</title>
        <authorList>
            <person name="Sierro N."/>
            <person name="Battey J.N."/>
            <person name="Ouadi S."/>
            <person name="Bakaher N."/>
            <person name="Bovet L."/>
            <person name="Willig A."/>
            <person name="Goepfert S."/>
            <person name="Peitsch M.C."/>
            <person name="Ivanov N.V."/>
        </authorList>
    </citation>
    <scope>NUCLEOTIDE SEQUENCE [LARGE SCALE GENOMIC DNA]</scope>
</reference>
<accession>A0AC58UNN0</accession>
<organism evidence="1 2">
    <name type="scientific">Nicotiana tabacum</name>
    <name type="common">Common tobacco</name>
    <dbReference type="NCBI Taxonomy" id="4097"/>
    <lineage>
        <taxon>Eukaryota</taxon>
        <taxon>Viridiplantae</taxon>
        <taxon>Streptophyta</taxon>
        <taxon>Embryophyta</taxon>
        <taxon>Tracheophyta</taxon>
        <taxon>Spermatophyta</taxon>
        <taxon>Magnoliopsida</taxon>
        <taxon>eudicotyledons</taxon>
        <taxon>Gunneridae</taxon>
        <taxon>Pentapetalae</taxon>
        <taxon>asterids</taxon>
        <taxon>lamiids</taxon>
        <taxon>Solanales</taxon>
        <taxon>Solanaceae</taxon>
        <taxon>Nicotianoideae</taxon>
        <taxon>Nicotianeae</taxon>
        <taxon>Nicotiana</taxon>
    </lineage>
</organism>
<dbReference type="Proteomes" id="UP000790787">
    <property type="component" value="Chromosome 6"/>
</dbReference>
<name>A0AC58UNN0_TOBAC</name>
<sequence>MIRYYVNMTEEMPFTFDHLIKMYNPRLFRGGLIKLHCRAPRAFFACIEEVGNGGWMSHFVRVRTSDLIPVERMLFLKRWNMEPVAIYPGAITDLSGWVGRLDSICPYAKRVWCDLYRARWEAKDHGLGEIPLMKGTSLSEEGTLGPDEGRKRQREPSNEPPESKKMKVEETKVDPETLTLRTAGSPRV</sequence>
<keyword evidence="1" id="KW-1185">Reference proteome</keyword>
<proteinExistence type="predicted"/>
<dbReference type="RefSeq" id="XP_075111099.1">
    <property type="nucleotide sequence ID" value="XM_075254998.1"/>
</dbReference>